<dbReference type="NCBIfam" id="TIGR00556">
    <property type="entry name" value="pantethn_trn"/>
    <property type="match status" value="1"/>
</dbReference>
<evidence type="ECO:0000256" key="6">
    <source>
        <dbReference type="ARBA" id="ARBA00023098"/>
    </source>
</evidence>
<evidence type="ECO:0000259" key="9">
    <source>
        <dbReference type="Pfam" id="PF01648"/>
    </source>
</evidence>
<dbReference type="InterPro" id="IPR037143">
    <property type="entry name" value="4-PPantetheinyl_Trfase_dom_sf"/>
</dbReference>
<dbReference type="AlphaFoldDB" id="A0A9D9H3L0"/>
<dbReference type="HAMAP" id="MF_00101">
    <property type="entry name" value="AcpS"/>
    <property type="match status" value="1"/>
</dbReference>
<gene>
    <name evidence="8" type="primary">acpS</name>
    <name evidence="10" type="ORF">IAC55_07780</name>
</gene>
<comment type="cofactor">
    <cofactor evidence="8">
        <name>Mg(2+)</name>
        <dbReference type="ChEBI" id="CHEBI:18420"/>
    </cofactor>
</comment>
<keyword evidence="8" id="KW-0963">Cytoplasm</keyword>
<keyword evidence="5 8" id="KW-0460">Magnesium</keyword>
<protein>
    <recommendedName>
        <fullName evidence="8">Holo-[acyl-carrier-protein] synthase</fullName>
        <shortName evidence="8">Holo-ACP synthase</shortName>
        <ecNumber evidence="8">2.7.8.7</ecNumber>
    </recommendedName>
    <alternativeName>
        <fullName evidence="8">4'-phosphopantetheinyl transferase AcpS</fullName>
    </alternativeName>
</protein>
<evidence type="ECO:0000256" key="2">
    <source>
        <dbReference type="ARBA" id="ARBA00022679"/>
    </source>
</evidence>
<keyword evidence="7 8" id="KW-0275">Fatty acid biosynthesis</keyword>
<comment type="similarity">
    <text evidence="8">Belongs to the P-Pant transferase superfamily. AcpS family.</text>
</comment>
<feature type="domain" description="4'-phosphopantetheinyl transferase" evidence="9">
    <location>
        <begin position="4"/>
        <end position="102"/>
    </location>
</feature>
<comment type="subcellular location">
    <subcellularLocation>
        <location evidence="8">Cytoplasm</location>
    </subcellularLocation>
</comment>
<dbReference type="InterPro" id="IPR004568">
    <property type="entry name" value="Ppantetheine-prot_Trfase_dom"/>
</dbReference>
<comment type="catalytic activity">
    <reaction evidence="8">
        <text>apo-[ACP] + CoA = holo-[ACP] + adenosine 3',5'-bisphosphate + H(+)</text>
        <dbReference type="Rhea" id="RHEA:12068"/>
        <dbReference type="Rhea" id="RHEA-COMP:9685"/>
        <dbReference type="Rhea" id="RHEA-COMP:9690"/>
        <dbReference type="ChEBI" id="CHEBI:15378"/>
        <dbReference type="ChEBI" id="CHEBI:29999"/>
        <dbReference type="ChEBI" id="CHEBI:57287"/>
        <dbReference type="ChEBI" id="CHEBI:58343"/>
        <dbReference type="ChEBI" id="CHEBI:64479"/>
        <dbReference type="EC" id="2.7.8.7"/>
    </reaction>
</comment>
<proteinExistence type="inferred from homology"/>
<reference evidence="10" key="1">
    <citation type="submission" date="2020-10" db="EMBL/GenBank/DDBJ databases">
        <authorList>
            <person name="Gilroy R."/>
        </authorList>
    </citation>
    <scope>NUCLEOTIDE SEQUENCE</scope>
    <source>
        <strain evidence="10">F6-4510</strain>
    </source>
</reference>
<dbReference type="EC" id="2.7.8.7" evidence="8"/>
<keyword evidence="4 8" id="KW-0276">Fatty acid metabolism</keyword>
<evidence type="ECO:0000256" key="7">
    <source>
        <dbReference type="ARBA" id="ARBA00023160"/>
    </source>
</evidence>
<dbReference type="NCBIfam" id="TIGR00516">
    <property type="entry name" value="acpS"/>
    <property type="match status" value="1"/>
</dbReference>
<evidence type="ECO:0000313" key="11">
    <source>
        <dbReference type="Proteomes" id="UP000823611"/>
    </source>
</evidence>
<comment type="caution">
    <text evidence="10">The sequence shown here is derived from an EMBL/GenBank/DDBJ whole genome shotgun (WGS) entry which is preliminary data.</text>
</comment>
<feature type="binding site" evidence="8">
    <location>
        <position position="8"/>
    </location>
    <ligand>
        <name>Mg(2+)</name>
        <dbReference type="ChEBI" id="CHEBI:18420"/>
    </ligand>
</feature>
<feature type="binding site" evidence="8">
    <location>
        <position position="55"/>
    </location>
    <ligand>
        <name>Mg(2+)</name>
        <dbReference type="ChEBI" id="CHEBI:18420"/>
    </ligand>
</feature>
<dbReference type="GO" id="GO:0000287">
    <property type="term" value="F:magnesium ion binding"/>
    <property type="evidence" value="ECO:0007669"/>
    <property type="project" value="UniProtKB-UniRule"/>
</dbReference>
<evidence type="ECO:0000256" key="3">
    <source>
        <dbReference type="ARBA" id="ARBA00022723"/>
    </source>
</evidence>
<keyword evidence="1 8" id="KW-0444">Lipid biosynthesis</keyword>
<dbReference type="GO" id="GO:0006633">
    <property type="term" value="P:fatty acid biosynthetic process"/>
    <property type="evidence" value="ECO:0007669"/>
    <property type="project" value="UniProtKB-UniRule"/>
</dbReference>
<dbReference type="InterPro" id="IPR008278">
    <property type="entry name" value="4-PPantetheinyl_Trfase_dom"/>
</dbReference>
<keyword evidence="3 8" id="KW-0479">Metal-binding</keyword>
<evidence type="ECO:0000256" key="4">
    <source>
        <dbReference type="ARBA" id="ARBA00022832"/>
    </source>
</evidence>
<dbReference type="Proteomes" id="UP000823611">
    <property type="component" value="Unassembled WGS sequence"/>
</dbReference>
<dbReference type="SUPFAM" id="SSF56214">
    <property type="entry name" value="4'-phosphopantetheinyl transferase"/>
    <property type="match status" value="1"/>
</dbReference>
<keyword evidence="2 8" id="KW-0808">Transferase</keyword>
<name>A0A9D9H3L0_9FIRM</name>
<evidence type="ECO:0000256" key="1">
    <source>
        <dbReference type="ARBA" id="ARBA00022516"/>
    </source>
</evidence>
<dbReference type="GO" id="GO:0005737">
    <property type="term" value="C:cytoplasm"/>
    <property type="evidence" value="ECO:0007669"/>
    <property type="project" value="UniProtKB-SubCell"/>
</dbReference>
<sequence length="129" mass="14427">MIVGVGTDIIEIKRIRKAIEKERFINRYFTEREINQFKERNFSPQTVAGVFSAKEAIVKAMGTGFSGFSPADIEVLKDESGKPYANIYNNAKSICDKNGIKNIHISISHCKEYAQGFAVAEGDTFNITE</sequence>
<dbReference type="Pfam" id="PF01648">
    <property type="entry name" value="ACPS"/>
    <property type="match status" value="1"/>
</dbReference>
<evidence type="ECO:0000313" key="10">
    <source>
        <dbReference type="EMBL" id="MBO8435201.1"/>
    </source>
</evidence>
<evidence type="ECO:0000256" key="5">
    <source>
        <dbReference type="ARBA" id="ARBA00022842"/>
    </source>
</evidence>
<dbReference type="Gene3D" id="3.90.470.20">
    <property type="entry name" value="4'-phosphopantetheinyl transferase domain"/>
    <property type="match status" value="1"/>
</dbReference>
<organism evidence="10 11">
    <name type="scientific">Candidatus Fimicola merdigallinarum</name>
    <dbReference type="NCBI Taxonomy" id="2840819"/>
    <lineage>
        <taxon>Bacteria</taxon>
        <taxon>Bacillati</taxon>
        <taxon>Bacillota</taxon>
        <taxon>Clostridia</taxon>
        <taxon>Lachnospirales</taxon>
        <taxon>Lachnospiraceae</taxon>
        <taxon>Lachnospiraceae incertae sedis</taxon>
        <taxon>Candidatus Fimicola</taxon>
    </lineage>
</organism>
<comment type="function">
    <text evidence="8">Transfers the 4'-phosphopantetheine moiety from coenzyme A to a Ser of acyl-carrier-protein.</text>
</comment>
<dbReference type="EMBL" id="JADIMX010000148">
    <property type="protein sequence ID" value="MBO8435201.1"/>
    <property type="molecule type" value="Genomic_DNA"/>
</dbReference>
<keyword evidence="6 8" id="KW-0443">Lipid metabolism</keyword>
<accession>A0A9D9H3L0</accession>
<reference evidence="10" key="2">
    <citation type="journal article" date="2021" name="PeerJ">
        <title>Extensive microbial diversity within the chicken gut microbiome revealed by metagenomics and culture.</title>
        <authorList>
            <person name="Gilroy R."/>
            <person name="Ravi A."/>
            <person name="Getino M."/>
            <person name="Pursley I."/>
            <person name="Horton D.L."/>
            <person name="Alikhan N.F."/>
            <person name="Baker D."/>
            <person name="Gharbi K."/>
            <person name="Hall N."/>
            <person name="Watson M."/>
            <person name="Adriaenssens E.M."/>
            <person name="Foster-Nyarko E."/>
            <person name="Jarju S."/>
            <person name="Secka A."/>
            <person name="Antonio M."/>
            <person name="Oren A."/>
            <person name="Chaudhuri R.R."/>
            <person name="La Ragione R."/>
            <person name="Hildebrand F."/>
            <person name="Pallen M.J."/>
        </authorList>
    </citation>
    <scope>NUCLEOTIDE SEQUENCE</scope>
    <source>
        <strain evidence="10">F6-4510</strain>
    </source>
</reference>
<dbReference type="GO" id="GO:0008897">
    <property type="term" value="F:holo-[acyl-carrier-protein] synthase activity"/>
    <property type="evidence" value="ECO:0007669"/>
    <property type="project" value="UniProtKB-UniRule"/>
</dbReference>
<dbReference type="InterPro" id="IPR002582">
    <property type="entry name" value="ACPS"/>
</dbReference>
<evidence type="ECO:0000256" key="8">
    <source>
        <dbReference type="HAMAP-Rule" id="MF_00101"/>
    </source>
</evidence>